<comment type="caution">
    <text evidence="1">The sequence shown here is derived from an EMBL/GenBank/DDBJ whole genome shotgun (WGS) entry which is preliminary data.</text>
</comment>
<dbReference type="AlphaFoldDB" id="A0A1R3I754"/>
<dbReference type="EMBL" id="AWWV01010567">
    <property type="protein sequence ID" value="OMO78435.1"/>
    <property type="molecule type" value="Genomic_DNA"/>
</dbReference>
<accession>A0A1R3I754</accession>
<protein>
    <submittedName>
        <fullName evidence="1">Uncharacterized protein</fullName>
    </submittedName>
</protein>
<dbReference type="Gramene" id="OMO78435">
    <property type="protein sequence ID" value="OMO78435"/>
    <property type="gene ID" value="CCACVL1_14390"/>
</dbReference>
<name>A0A1R3I754_COCAP</name>
<sequence length="73" mass="7871">MAFVCRKTRTILHTTLKVFIAMASFTLLAFANKATAARSTHIEGKTTSSIPQSNLPMPMYLAGYTPAPCPPAN</sequence>
<evidence type="ECO:0000313" key="2">
    <source>
        <dbReference type="Proteomes" id="UP000188268"/>
    </source>
</evidence>
<dbReference type="Proteomes" id="UP000188268">
    <property type="component" value="Unassembled WGS sequence"/>
</dbReference>
<gene>
    <name evidence="1" type="ORF">CCACVL1_14390</name>
</gene>
<proteinExistence type="predicted"/>
<keyword evidence="2" id="KW-1185">Reference proteome</keyword>
<organism evidence="1 2">
    <name type="scientific">Corchorus capsularis</name>
    <name type="common">Jute</name>
    <dbReference type="NCBI Taxonomy" id="210143"/>
    <lineage>
        <taxon>Eukaryota</taxon>
        <taxon>Viridiplantae</taxon>
        <taxon>Streptophyta</taxon>
        <taxon>Embryophyta</taxon>
        <taxon>Tracheophyta</taxon>
        <taxon>Spermatophyta</taxon>
        <taxon>Magnoliopsida</taxon>
        <taxon>eudicotyledons</taxon>
        <taxon>Gunneridae</taxon>
        <taxon>Pentapetalae</taxon>
        <taxon>rosids</taxon>
        <taxon>malvids</taxon>
        <taxon>Malvales</taxon>
        <taxon>Malvaceae</taxon>
        <taxon>Grewioideae</taxon>
        <taxon>Apeibeae</taxon>
        <taxon>Corchorus</taxon>
    </lineage>
</organism>
<reference evidence="1 2" key="1">
    <citation type="submission" date="2013-09" db="EMBL/GenBank/DDBJ databases">
        <title>Corchorus capsularis genome sequencing.</title>
        <authorList>
            <person name="Alam M."/>
            <person name="Haque M.S."/>
            <person name="Islam M.S."/>
            <person name="Emdad E.M."/>
            <person name="Islam M.M."/>
            <person name="Ahmed B."/>
            <person name="Halim A."/>
            <person name="Hossen Q.M.M."/>
            <person name="Hossain M.Z."/>
            <person name="Ahmed R."/>
            <person name="Khan M.M."/>
            <person name="Islam R."/>
            <person name="Rashid M.M."/>
            <person name="Khan S.A."/>
            <person name="Rahman M.S."/>
            <person name="Alam M."/>
        </authorList>
    </citation>
    <scope>NUCLEOTIDE SEQUENCE [LARGE SCALE GENOMIC DNA]</scope>
    <source>
        <strain evidence="2">cv. CVL-1</strain>
        <tissue evidence="1">Whole seedling</tissue>
    </source>
</reference>
<evidence type="ECO:0000313" key="1">
    <source>
        <dbReference type="EMBL" id="OMO78435.1"/>
    </source>
</evidence>